<organism evidence="4 5">
    <name type="scientific">Tritrichomonas foetus</name>
    <dbReference type="NCBI Taxonomy" id="1144522"/>
    <lineage>
        <taxon>Eukaryota</taxon>
        <taxon>Metamonada</taxon>
        <taxon>Parabasalia</taxon>
        <taxon>Tritrichomonadida</taxon>
        <taxon>Tritrichomonadidae</taxon>
        <taxon>Tritrichomonas</taxon>
    </lineage>
</organism>
<dbReference type="SMART" id="SM00173">
    <property type="entry name" value="RAS"/>
    <property type="match status" value="1"/>
</dbReference>
<gene>
    <name evidence="4" type="primary">RIC1</name>
    <name evidence="4" type="ORF">TRFO_20891</name>
</gene>
<proteinExistence type="predicted"/>
<dbReference type="InterPro" id="IPR001806">
    <property type="entry name" value="Small_GTPase"/>
</dbReference>
<accession>A0A1J4KFL1</accession>
<dbReference type="InterPro" id="IPR005225">
    <property type="entry name" value="Small_GTP-bd"/>
</dbReference>
<dbReference type="Proteomes" id="UP000179807">
    <property type="component" value="Unassembled WGS sequence"/>
</dbReference>
<dbReference type="InterPro" id="IPR050227">
    <property type="entry name" value="Rab"/>
</dbReference>
<dbReference type="GO" id="GO:0005525">
    <property type="term" value="F:GTP binding"/>
    <property type="evidence" value="ECO:0007669"/>
    <property type="project" value="UniProtKB-KW"/>
</dbReference>
<dbReference type="Gene3D" id="3.40.50.300">
    <property type="entry name" value="P-loop containing nucleotide triphosphate hydrolases"/>
    <property type="match status" value="1"/>
</dbReference>
<dbReference type="GO" id="GO:0003924">
    <property type="term" value="F:GTPase activity"/>
    <property type="evidence" value="ECO:0007669"/>
    <property type="project" value="InterPro"/>
</dbReference>
<protein>
    <submittedName>
        <fullName evidence="4">Ras-related protein RIC1</fullName>
    </submittedName>
</protein>
<dbReference type="InterPro" id="IPR027417">
    <property type="entry name" value="P-loop_NTPase"/>
</dbReference>
<dbReference type="SUPFAM" id="SSF52540">
    <property type="entry name" value="P-loop containing nucleoside triphosphate hydrolases"/>
    <property type="match status" value="1"/>
</dbReference>
<dbReference type="NCBIfam" id="TIGR00231">
    <property type="entry name" value="small_GTP"/>
    <property type="match status" value="1"/>
</dbReference>
<name>A0A1J4KFL1_9EUKA</name>
<dbReference type="EMBL" id="MLAK01000624">
    <property type="protein sequence ID" value="OHT09995.1"/>
    <property type="molecule type" value="Genomic_DNA"/>
</dbReference>
<dbReference type="RefSeq" id="XP_068363131.1">
    <property type="nucleotide sequence ID" value="XM_068501648.1"/>
</dbReference>
<dbReference type="SMART" id="SM00175">
    <property type="entry name" value="RAB"/>
    <property type="match status" value="1"/>
</dbReference>
<keyword evidence="5" id="KW-1185">Reference proteome</keyword>
<dbReference type="PROSITE" id="PS51419">
    <property type="entry name" value="RAB"/>
    <property type="match status" value="1"/>
</dbReference>
<dbReference type="Pfam" id="PF00071">
    <property type="entry name" value="Ras"/>
    <property type="match status" value="1"/>
</dbReference>
<dbReference type="AlphaFoldDB" id="A0A1J4KFL1"/>
<evidence type="ECO:0000256" key="1">
    <source>
        <dbReference type="ARBA" id="ARBA00022741"/>
    </source>
</evidence>
<keyword evidence="2" id="KW-0342">GTP-binding</keyword>
<dbReference type="VEuPathDB" id="TrichDB:TRFO_20891"/>
<evidence type="ECO:0000256" key="3">
    <source>
        <dbReference type="SAM" id="MobiDB-lite"/>
    </source>
</evidence>
<sequence length="142" mass="15737">MQVWDTAGQERFRTITASYYRGSNGIIIVYDVTDRESFDHVSYWMKEIDRLATADVCKLLVGNKADLTEKRAVTTEEGQALANQFGITFVETSAKENTNVEEIFAKMAEAMQKKAGALVGSSDSQSVPLKRSQPLPDKSSCC</sequence>
<dbReference type="OrthoDB" id="9989112at2759"/>
<keyword evidence="1" id="KW-0547">Nucleotide-binding</keyword>
<dbReference type="PANTHER" id="PTHR47977">
    <property type="entry name" value="RAS-RELATED PROTEIN RAB"/>
    <property type="match status" value="1"/>
</dbReference>
<dbReference type="PROSITE" id="PS51421">
    <property type="entry name" value="RAS"/>
    <property type="match status" value="1"/>
</dbReference>
<feature type="region of interest" description="Disordered" evidence="3">
    <location>
        <begin position="117"/>
        <end position="142"/>
    </location>
</feature>
<comment type="caution">
    <text evidence="4">The sequence shown here is derived from an EMBL/GenBank/DDBJ whole genome shotgun (WGS) entry which is preliminary data.</text>
</comment>
<dbReference type="SMART" id="SM00174">
    <property type="entry name" value="RHO"/>
    <property type="match status" value="1"/>
</dbReference>
<reference evidence="4" key="1">
    <citation type="submission" date="2016-10" db="EMBL/GenBank/DDBJ databases">
        <authorList>
            <person name="Benchimol M."/>
            <person name="Almeida L.G."/>
            <person name="Vasconcelos A.T."/>
            <person name="Perreira-Neves A."/>
            <person name="Rosa I.A."/>
            <person name="Tasca T."/>
            <person name="Bogo M.R."/>
            <person name="de Souza W."/>
        </authorList>
    </citation>
    <scope>NUCLEOTIDE SEQUENCE [LARGE SCALE GENOMIC DNA]</scope>
    <source>
        <strain evidence="4">K</strain>
    </source>
</reference>
<evidence type="ECO:0000256" key="2">
    <source>
        <dbReference type="ARBA" id="ARBA00023134"/>
    </source>
</evidence>
<dbReference type="FunFam" id="3.40.50.300:FF:001447">
    <property type="entry name" value="Ras-related protein Rab-1B"/>
    <property type="match status" value="1"/>
</dbReference>
<dbReference type="GeneID" id="94836352"/>
<dbReference type="PRINTS" id="PR00449">
    <property type="entry name" value="RASTRNSFRMNG"/>
</dbReference>
<evidence type="ECO:0000313" key="5">
    <source>
        <dbReference type="Proteomes" id="UP000179807"/>
    </source>
</evidence>
<evidence type="ECO:0000313" key="4">
    <source>
        <dbReference type="EMBL" id="OHT09995.1"/>
    </source>
</evidence>